<feature type="compositionally biased region" description="Polar residues" evidence="4">
    <location>
        <begin position="245"/>
        <end position="264"/>
    </location>
</feature>
<feature type="compositionally biased region" description="Low complexity" evidence="4">
    <location>
        <begin position="427"/>
        <end position="441"/>
    </location>
</feature>
<feature type="compositionally biased region" description="Basic residues" evidence="4">
    <location>
        <begin position="624"/>
        <end position="642"/>
    </location>
</feature>
<gene>
    <name evidence="7" type="ORF">LAZ67_16002227</name>
</gene>
<evidence type="ECO:0000256" key="2">
    <source>
        <dbReference type="ARBA" id="ARBA00022723"/>
    </source>
</evidence>
<feature type="compositionally biased region" description="Polar residues" evidence="4">
    <location>
        <begin position="309"/>
        <end position="346"/>
    </location>
</feature>
<keyword evidence="2" id="KW-0479">Metal-binding</keyword>
<dbReference type="EMBL" id="CP092878">
    <property type="protein sequence ID" value="UYV78633.1"/>
    <property type="molecule type" value="Genomic_DNA"/>
</dbReference>
<dbReference type="PROSITE" id="PS51184">
    <property type="entry name" value="JMJC"/>
    <property type="match status" value="1"/>
</dbReference>
<evidence type="ECO:0000259" key="6">
    <source>
        <dbReference type="PROSITE" id="PS51184"/>
    </source>
</evidence>
<feature type="region of interest" description="Disordered" evidence="4">
    <location>
        <begin position="501"/>
        <end position="710"/>
    </location>
</feature>
<keyword evidence="5" id="KW-0472">Membrane</keyword>
<evidence type="ECO:0000313" key="7">
    <source>
        <dbReference type="EMBL" id="UYV78633.1"/>
    </source>
</evidence>
<sequence length="1485" mass="166320">MLNIPNLNVSICNYAFKEEQERHDKERKDKEKEERERVQRDVQLHFDESLRLAQKRHMEKTIMNSLSKNSSIGRNTAPPSSRHIVENPPPTEKSKSLDSKERQSGTLESSRIKDQERWYASQLRIEAGHNYTWGAADNRLSVLKREKSPVSPGKVTEANYSPYGYQPFQHTYMAQVQLKASSPNSQAMTDKRTSQRQERPTTPGRQKPIKQSFHHERASPVYQPVVGGGGAFKPYEYPASGPQPAHQNTPSPRYTPSQLDQPQNLVKGEPRPAPTFSPKSAPSPTSATYTHSLIQKGVVPNPLYTSVKDQQYPRATSGSGITSGTPICRPNSVSPQIRQSTYSSAYRSPQPRHSPPSSPHHPPPRISPAPVSPAPDAQPLNLHSIKRKHKDLSTSSSSTPNKIKKNKMEDTLMPPHLQPQYHPANIPLSSSLPYSASPPNSVIHSGANVPSNASEFTPSPSMAEVPSASSPLAAMPTLTNSSELVAMDQVYYSKLDKGRNKLKSVSNHDTPPPTLSQPEEPTPKPAVEHNTISTTYHPKLKKAWLQRHSENEDKKIEVSPPVAKIETPVITKTPPTLEENSSHSLPPAKQEETTPIVNGVDEKTHHEESASSSASEGDRENKSQAKRKIKISSKNWSNKRSRHSETESPSLEETPVIKKEQEEKKKPKESNSRRKRVRKSKNKHSSNDDTNKKKSITVQSPPKALEKPSIAQLKKTGEPFLQDGACYDVAPRLPKCRECRMTPHQRNKKMPNIFCRFYAYRKLKYGKSGAIVNAGFSEPNDASDEDLKLWLPPTKDNVPHNLDIKTSLFILQHVGDYFCNLVLQEKEAVLLSKDKAISWKKVVQGVREQCDVCDTTLFNIHWVCHKCGFVVCIDCYRARKHGTLKAEESLSKDRDEFQWLLCSNRQPHEQDKLMTTQIIAGPSLWLLGQMIHEVRRHWRLPAHCSCVPPPNGINKKLISTVLKCLNSSEKEPVNGVKGGGDEGGYSSESGGSPLSWLAEVALKQQEEDGGLAEEEEALRELVEARAKGVKNLPGLLKHVFFHVIEPKVKSCDDKQLQHFSSLREQPRTWSLEETSKLHPDLNHMWLCDGRLLLLNDSQSEANQPLFQEMWRRGQPVLVANVTAHLTPAIWHPDTFIQDFGEVRNDLVNCKTGAIIPDIPMRKFWEGFEMLSKRLKDDDGEPAVLRLKDWPPGDEFSEVLPSGFKDLMEGLPLRHYILRSGIYNLASRFPDLFARPDLGPRMFISYGLIFLSLYLLFRIIVRMIKVSAVSRANRELSGPGSPSEAVSGLQMDICDSVSVLVYVAKEEREDLGSLLEDAGCDPLASRCLDPGAVGALWHIFHPQDANKIRNFLNKVGEEQGQPPPAHLYGETTWYLNEELRERLRKEEGVECYAVAQCAGDAIFLPAGCPHQVRSLRSCIRVAADFISPENAGLSLQLTQEAPSVLDDKLQVTVLTCVRQIKNLLYHAVKDAVGLLQSSDPDDYFNT</sequence>
<dbReference type="InterPro" id="IPR045109">
    <property type="entry name" value="LSDs-like"/>
</dbReference>
<dbReference type="Proteomes" id="UP001235939">
    <property type="component" value="Chromosome 16"/>
</dbReference>
<protein>
    <submittedName>
        <fullName evidence="7">KDM3B</fullName>
    </submittedName>
</protein>
<dbReference type="PANTHER" id="PTHR12549">
    <property type="entry name" value="JMJC DOMAIN-CONTAINING HISTONE DEMETHYLATION PROTEIN"/>
    <property type="match status" value="1"/>
</dbReference>
<proteinExistence type="predicted"/>
<feature type="compositionally biased region" description="Polar residues" evidence="4">
    <location>
        <begin position="62"/>
        <end position="79"/>
    </location>
</feature>
<feature type="compositionally biased region" description="Basic residues" evidence="4">
    <location>
        <begin position="673"/>
        <end position="684"/>
    </location>
</feature>
<feature type="compositionally biased region" description="Pro residues" evidence="4">
    <location>
        <begin position="352"/>
        <end position="373"/>
    </location>
</feature>
<feature type="compositionally biased region" description="Basic and acidic residues" evidence="4">
    <location>
        <begin position="600"/>
        <end position="609"/>
    </location>
</feature>
<dbReference type="Gene3D" id="2.60.120.650">
    <property type="entry name" value="Cupin"/>
    <property type="match status" value="1"/>
</dbReference>
<evidence type="ECO:0000256" key="3">
    <source>
        <dbReference type="ARBA" id="ARBA00023242"/>
    </source>
</evidence>
<feature type="region of interest" description="Disordered" evidence="4">
    <location>
        <begin position="16"/>
        <end position="43"/>
    </location>
</feature>
<feature type="compositionally biased region" description="Polar residues" evidence="4">
    <location>
        <begin position="448"/>
        <end position="460"/>
    </location>
</feature>
<evidence type="ECO:0000256" key="4">
    <source>
        <dbReference type="SAM" id="MobiDB-lite"/>
    </source>
</evidence>
<feature type="compositionally biased region" description="Basic and acidic residues" evidence="4">
    <location>
        <begin position="189"/>
        <end position="199"/>
    </location>
</feature>
<feature type="domain" description="JmjC" evidence="6">
    <location>
        <begin position="1217"/>
        <end position="1441"/>
    </location>
</feature>
<evidence type="ECO:0000256" key="5">
    <source>
        <dbReference type="SAM" id="Phobius"/>
    </source>
</evidence>
<evidence type="ECO:0000256" key="1">
    <source>
        <dbReference type="ARBA" id="ARBA00004123"/>
    </source>
</evidence>
<keyword evidence="5" id="KW-1133">Transmembrane helix</keyword>
<feature type="compositionally biased region" description="Basic and acidic residues" evidence="4">
    <location>
        <begin position="655"/>
        <end position="672"/>
    </location>
</feature>
<keyword evidence="8" id="KW-1185">Reference proteome</keyword>
<feature type="region of interest" description="Disordered" evidence="4">
    <location>
        <begin position="57"/>
        <end position="113"/>
    </location>
</feature>
<feature type="compositionally biased region" description="Polar residues" evidence="4">
    <location>
        <begin position="179"/>
        <end position="188"/>
    </location>
</feature>
<keyword evidence="3" id="KW-0539">Nucleus</keyword>
<dbReference type="SMART" id="SM00558">
    <property type="entry name" value="JmjC"/>
    <property type="match status" value="1"/>
</dbReference>
<feature type="compositionally biased region" description="Basic and acidic residues" evidence="4">
    <location>
        <begin position="547"/>
        <end position="557"/>
    </location>
</feature>
<organism evidence="7 8">
    <name type="scientific">Cordylochernes scorpioides</name>
    <dbReference type="NCBI Taxonomy" id="51811"/>
    <lineage>
        <taxon>Eukaryota</taxon>
        <taxon>Metazoa</taxon>
        <taxon>Ecdysozoa</taxon>
        <taxon>Arthropoda</taxon>
        <taxon>Chelicerata</taxon>
        <taxon>Arachnida</taxon>
        <taxon>Pseudoscorpiones</taxon>
        <taxon>Cheliferoidea</taxon>
        <taxon>Chernetidae</taxon>
        <taxon>Cordylochernes</taxon>
    </lineage>
</organism>
<feature type="region of interest" description="Disordered" evidence="4">
    <location>
        <begin position="309"/>
        <end position="480"/>
    </location>
</feature>
<dbReference type="PANTHER" id="PTHR12549:SF38">
    <property type="entry name" value="JMJC DOMAIN-CONTAINING HISTONE DEMETHYLASE 2, ISOFORM A"/>
    <property type="match status" value="1"/>
</dbReference>
<dbReference type="InterPro" id="IPR003347">
    <property type="entry name" value="JmjC_dom"/>
</dbReference>
<dbReference type="Pfam" id="PF02373">
    <property type="entry name" value="JmjC"/>
    <property type="match status" value="1"/>
</dbReference>
<keyword evidence="5" id="KW-0812">Transmembrane</keyword>
<comment type="subcellular location">
    <subcellularLocation>
        <location evidence="1">Nucleus</location>
    </subcellularLocation>
</comment>
<accession>A0ABY6LBT8</accession>
<name>A0ABY6LBT8_9ARAC</name>
<dbReference type="SUPFAM" id="SSF51197">
    <property type="entry name" value="Clavaminate synthase-like"/>
    <property type="match status" value="1"/>
</dbReference>
<feature type="compositionally biased region" description="Low complexity" evidence="4">
    <location>
        <begin position="274"/>
        <end position="292"/>
    </location>
</feature>
<feature type="transmembrane region" description="Helical" evidence="5">
    <location>
        <begin position="1242"/>
        <end position="1260"/>
    </location>
</feature>
<feature type="compositionally biased region" description="Basic and acidic residues" evidence="4">
    <location>
        <begin position="92"/>
        <end position="103"/>
    </location>
</feature>
<feature type="region of interest" description="Disordered" evidence="4">
    <location>
        <begin position="179"/>
        <end position="294"/>
    </location>
</feature>
<reference evidence="7 8" key="1">
    <citation type="submission" date="2022-01" db="EMBL/GenBank/DDBJ databases">
        <title>A chromosomal length assembly of Cordylochernes scorpioides.</title>
        <authorList>
            <person name="Zeh D."/>
            <person name="Zeh J."/>
        </authorList>
    </citation>
    <scope>NUCLEOTIDE SEQUENCE [LARGE SCALE GENOMIC DNA]</scope>
    <source>
        <strain evidence="7">IN4F17</strain>
        <tissue evidence="7">Whole Body</tissue>
    </source>
</reference>
<evidence type="ECO:0000313" key="8">
    <source>
        <dbReference type="Proteomes" id="UP001235939"/>
    </source>
</evidence>